<keyword evidence="2" id="KW-0031">Aminopeptidase</keyword>
<evidence type="ECO:0000256" key="6">
    <source>
        <dbReference type="PIRNR" id="PIRNR001123"/>
    </source>
</evidence>
<evidence type="ECO:0000256" key="1">
    <source>
        <dbReference type="ARBA" id="ARBA00006272"/>
    </source>
</evidence>
<evidence type="ECO:0000256" key="8">
    <source>
        <dbReference type="PIRSR" id="PIRSR001123-2"/>
    </source>
</evidence>
<feature type="active site" description="Proton acceptor" evidence="7">
    <location>
        <position position="214"/>
    </location>
</feature>
<evidence type="ECO:0000256" key="2">
    <source>
        <dbReference type="ARBA" id="ARBA00022438"/>
    </source>
</evidence>
<feature type="binding site" evidence="8">
    <location>
        <position position="179"/>
    </location>
    <ligand>
        <name>Zn(2+)</name>
        <dbReference type="ChEBI" id="CHEBI:29105"/>
        <label>2</label>
    </ligand>
</feature>
<reference evidence="9" key="2">
    <citation type="journal article" date="2021" name="PeerJ">
        <title>Extensive microbial diversity within the chicken gut microbiome revealed by metagenomics and culture.</title>
        <authorList>
            <person name="Gilroy R."/>
            <person name="Ravi A."/>
            <person name="Getino M."/>
            <person name="Pursley I."/>
            <person name="Horton D.L."/>
            <person name="Alikhan N.F."/>
            <person name="Baker D."/>
            <person name="Gharbi K."/>
            <person name="Hall N."/>
            <person name="Watson M."/>
            <person name="Adriaenssens E.M."/>
            <person name="Foster-Nyarko E."/>
            <person name="Jarju S."/>
            <person name="Secka A."/>
            <person name="Antonio M."/>
            <person name="Oren A."/>
            <person name="Chaudhuri R.R."/>
            <person name="La Ragione R."/>
            <person name="Hildebrand F."/>
            <person name="Pallen M.J."/>
        </authorList>
    </citation>
    <scope>NUCLEOTIDE SEQUENCE</scope>
    <source>
        <strain evidence="9">35461</strain>
    </source>
</reference>
<dbReference type="Proteomes" id="UP000886845">
    <property type="component" value="Unassembled WGS sequence"/>
</dbReference>
<evidence type="ECO:0000256" key="7">
    <source>
        <dbReference type="PIRSR" id="PIRSR001123-1"/>
    </source>
</evidence>
<protein>
    <submittedName>
        <fullName evidence="9">M42 family peptidase</fullName>
    </submittedName>
</protein>
<evidence type="ECO:0000313" key="10">
    <source>
        <dbReference type="Proteomes" id="UP000886845"/>
    </source>
</evidence>
<dbReference type="PANTHER" id="PTHR32481">
    <property type="entry name" value="AMINOPEPTIDASE"/>
    <property type="match status" value="1"/>
</dbReference>
<accession>A0A9D1NMX2</accession>
<keyword evidence="5" id="KW-0378">Hydrolase</keyword>
<evidence type="ECO:0000256" key="4">
    <source>
        <dbReference type="ARBA" id="ARBA00022723"/>
    </source>
</evidence>
<feature type="binding site" evidence="8">
    <location>
        <position position="215"/>
    </location>
    <ligand>
        <name>Zn(2+)</name>
        <dbReference type="ChEBI" id="CHEBI:29105"/>
        <label>2</label>
    </ligand>
</feature>
<keyword evidence="3" id="KW-0645">Protease</keyword>
<dbReference type="SUPFAM" id="SSF53187">
    <property type="entry name" value="Zn-dependent exopeptidases"/>
    <property type="match status" value="1"/>
</dbReference>
<dbReference type="InterPro" id="IPR051464">
    <property type="entry name" value="Peptidase_M42_aminopept"/>
</dbReference>
<dbReference type="AlphaFoldDB" id="A0A9D1NMX2"/>
<comment type="cofactor">
    <cofactor evidence="8">
        <name>a divalent metal cation</name>
        <dbReference type="ChEBI" id="CHEBI:60240"/>
    </cofactor>
    <text evidence="8">Binds 2 divalent metal cations per subunit.</text>
</comment>
<proteinExistence type="inferred from homology"/>
<dbReference type="SUPFAM" id="SSF101821">
    <property type="entry name" value="Aminopeptidase/glucanase lid domain"/>
    <property type="match status" value="1"/>
</dbReference>
<evidence type="ECO:0000256" key="5">
    <source>
        <dbReference type="ARBA" id="ARBA00022801"/>
    </source>
</evidence>
<dbReference type="InterPro" id="IPR008007">
    <property type="entry name" value="Peptidase_M42"/>
</dbReference>
<gene>
    <name evidence="9" type="ORF">IAC79_03050</name>
</gene>
<dbReference type="Gene3D" id="3.40.630.10">
    <property type="entry name" value="Zn peptidases"/>
    <property type="match status" value="1"/>
</dbReference>
<organism evidence="9 10">
    <name type="scientific">Candidatus Spyradenecus faecavium</name>
    <dbReference type="NCBI Taxonomy" id="2840947"/>
    <lineage>
        <taxon>Bacteria</taxon>
        <taxon>Pseudomonadati</taxon>
        <taxon>Lentisphaerota</taxon>
        <taxon>Lentisphaeria</taxon>
        <taxon>Lentisphaerales</taxon>
        <taxon>Lentisphaeraceae</taxon>
        <taxon>Lentisphaeraceae incertae sedis</taxon>
        <taxon>Candidatus Spyradenecus</taxon>
    </lineage>
</organism>
<dbReference type="PANTHER" id="PTHR32481:SF20">
    <property type="entry name" value="AMINOPEPTIDASE YSDC"/>
    <property type="match status" value="1"/>
</dbReference>
<evidence type="ECO:0000313" key="9">
    <source>
        <dbReference type="EMBL" id="HIV09078.1"/>
    </source>
</evidence>
<reference evidence="9" key="1">
    <citation type="submission" date="2020-10" db="EMBL/GenBank/DDBJ databases">
        <authorList>
            <person name="Gilroy R."/>
        </authorList>
    </citation>
    <scope>NUCLEOTIDE SEQUENCE</scope>
    <source>
        <strain evidence="9">35461</strain>
    </source>
</reference>
<feature type="binding site" evidence="8">
    <location>
        <position position="324"/>
    </location>
    <ligand>
        <name>Zn(2+)</name>
        <dbReference type="ChEBI" id="CHEBI:29105"/>
        <label>2</label>
    </ligand>
</feature>
<feature type="binding site" evidence="8">
    <location>
        <position position="179"/>
    </location>
    <ligand>
        <name>Zn(2+)</name>
        <dbReference type="ChEBI" id="CHEBI:29105"/>
        <label>1</label>
    </ligand>
</feature>
<comment type="similarity">
    <text evidence="1 6">Belongs to the peptidase M42 family.</text>
</comment>
<feature type="binding site" evidence="8">
    <location>
        <position position="65"/>
    </location>
    <ligand>
        <name>Zn(2+)</name>
        <dbReference type="ChEBI" id="CHEBI:29105"/>
        <label>1</label>
    </ligand>
</feature>
<dbReference type="GO" id="GO:0004177">
    <property type="term" value="F:aminopeptidase activity"/>
    <property type="evidence" value="ECO:0007669"/>
    <property type="project" value="UniProtKB-UniRule"/>
</dbReference>
<dbReference type="Gene3D" id="2.40.30.40">
    <property type="entry name" value="Peptidase M42, domain 2"/>
    <property type="match status" value="1"/>
</dbReference>
<dbReference type="GO" id="GO:0046872">
    <property type="term" value="F:metal ion binding"/>
    <property type="evidence" value="ECO:0007669"/>
    <property type="project" value="UniProtKB-UniRule"/>
</dbReference>
<name>A0A9D1NMX2_9BACT</name>
<dbReference type="Pfam" id="PF05343">
    <property type="entry name" value="Peptidase_M42"/>
    <property type="match status" value="1"/>
</dbReference>
<dbReference type="EMBL" id="DVOR01000096">
    <property type="protein sequence ID" value="HIV09078.1"/>
    <property type="molecule type" value="Genomic_DNA"/>
</dbReference>
<feature type="binding site" evidence="8">
    <location>
        <position position="237"/>
    </location>
    <ligand>
        <name>Zn(2+)</name>
        <dbReference type="ChEBI" id="CHEBI:29105"/>
        <label>1</label>
    </ligand>
</feature>
<dbReference type="PIRSF" id="PIRSF001123">
    <property type="entry name" value="PepA_GA"/>
    <property type="match status" value="1"/>
</dbReference>
<comment type="caution">
    <text evidence="9">The sequence shown here is derived from an EMBL/GenBank/DDBJ whole genome shotgun (WGS) entry which is preliminary data.</text>
</comment>
<sequence>MDKQAMAFLKELVACRAPSGFEQDGQRVMARRLAGAGVACAFDVHGNLHAVVNEGAPVKVMLEAHCDEIGFLVSYIDEQGFLYLIPNGGVTIPTVAGERVVIQGREGPVNGVFGVRPPHLMGPKERDNVAPKELADAPVDIGARSKAEAESLVALGAPAVVDAGWRPLAGSRVSCRGFDNRIGAFIATEVVRRLAEEPLAPLNVALHLVGSVQEELGLIGGQTAAYAVAPDIGICLDVGFATDATPADRRKMGDVRLGGGPILGVGPLYNPKLRALLEAAARQEGIPLQAQVRARAAGNNAYSMRLQRGGAAVALVSIPLRYMHSPVEVVDLDDVERIIRLLCALIGGLPENPDLTPEL</sequence>
<keyword evidence="4 8" id="KW-0479">Metal-binding</keyword>
<dbReference type="InterPro" id="IPR023367">
    <property type="entry name" value="Peptidase_M42_dom2"/>
</dbReference>
<evidence type="ECO:0000256" key="3">
    <source>
        <dbReference type="ARBA" id="ARBA00022670"/>
    </source>
</evidence>
<dbReference type="GO" id="GO:0006508">
    <property type="term" value="P:proteolysis"/>
    <property type="evidence" value="ECO:0007669"/>
    <property type="project" value="UniProtKB-KW"/>
</dbReference>